<dbReference type="EMBL" id="VTEI01000013">
    <property type="protein sequence ID" value="TYS14490.1"/>
    <property type="molecule type" value="Genomic_DNA"/>
</dbReference>
<dbReference type="InterPro" id="IPR051932">
    <property type="entry name" value="Bact_StressResp_Reg"/>
</dbReference>
<organism evidence="3 4">
    <name type="scientific">Rossellomorea vietnamensis</name>
    <dbReference type="NCBI Taxonomy" id="218284"/>
    <lineage>
        <taxon>Bacteria</taxon>
        <taxon>Bacillati</taxon>
        <taxon>Bacillota</taxon>
        <taxon>Bacilli</taxon>
        <taxon>Bacillales</taxon>
        <taxon>Bacillaceae</taxon>
        <taxon>Rossellomorea</taxon>
    </lineage>
</organism>
<protein>
    <submittedName>
        <fullName evidence="3">STAS domain-containing protein</fullName>
    </submittedName>
</protein>
<evidence type="ECO:0000259" key="2">
    <source>
        <dbReference type="PROSITE" id="PS50801"/>
    </source>
</evidence>
<evidence type="ECO:0000313" key="4">
    <source>
        <dbReference type="Proteomes" id="UP000322267"/>
    </source>
</evidence>
<proteinExistence type="predicted"/>
<dbReference type="SUPFAM" id="SSF52091">
    <property type="entry name" value="SpoIIaa-like"/>
    <property type="match status" value="1"/>
</dbReference>
<dbReference type="RefSeq" id="WP_148941577.1">
    <property type="nucleotide sequence ID" value="NZ_VTEI01000013.1"/>
</dbReference>
<feature type="domain" description="STAS" evidence="2">
    <location>
        <begin position="166"/>
        <end position="277"/>
    </location>
</feature>
<dbReference type="CDD" id="cd07041">
    <property type="entry name" value="STAS_RsbR_RsbS_like"/>
    <property type="match status" value="1"/>
</dbReference>
<comment type="caution">
    <text evidence="3">The sequence shown here is derived from an EMBL/GenBank/DDBJ whole genome shotgun (WGS) entry which is preliminary data.</text>
</comment>
<dbReference type="Pfam" id="PF09385">
    <property type="entry name" value="HisK_N"/>
    <property type="match status" value="1"/>
</dbReference>
<dbReference type="Pfam" id="PF01740">
    <property type="entry name" value="STAS"/>
    <property type="match status" value="1"/>
</dbReference>
<dbReference type="Gene3D" id="1.10.490.70">
    <property type="entry name" value="Histidine kinase N-terminal domain"/>
    <property type="match status" value="1"/>
</dbReference>
<dbReference type="InterPro" id="IPR018984">
    <property type="entry name" value="Histidine_kinase_N"/>
</dbReference>
<dbReference type="Gene3D" id="3.30.750.24">
    <property type="entry name" value="STAS domain"/>
    <property type="match status" value="1"/>
</dbReference>
<dbReference type="PROSITE" id="PS50801">
    <property type="entry name" value="STAS"/>
    <property type="match status" value="1"/>
</dbReference>
<name>A0A5D4NKL3_9BACI</name>
<gene>
    <name evidence="3" type="ORF">FZC78_18580</name>
</gene>
<sequence>MKTKTEELYHFLIDNVPSFTEDWLQFQEIKTGSHYSLDAPPEVLEKIKEQNGKYVRLVAESLLQDEEEMRKSIAEWTMQTASDRAKSDTSLTEVTRNGGYFRSVLIDYVEKFATQADLDLSMEDLFLWVKKVNRTFDYVMETFTDNFLKILLSRLSSQSMLINELSAPVITLTEDVGLLPIIGDIDTSRAKSILETTLQQSADSGISYLIIDLSGVVMVDTMVAHQIFQLIESLKLIGVETALTGIRPEVAMTAVQLGIDFSEIKTESSLERVILTLAKKLDENMKP</sequence>
<evidence type="ECO:0000313" key="3">
    <source>
        <dbReference type="EMBL" id="TYS14490.1"/>
    </source>
</evidence>
<accession>A0A5D4NKL3</accession>
<dbReference type="OrthoDB" id="9800154at2"/>
<dbReference type="AlphaFoldDB" id="A0A5D4NKL3"/>
<reference evidence="3 4" key="1">
    <citation type="submission" date="2019-08" db="EMBL/GenBank/DDBJ databases">
        <title>Bacillus genomes from the desert of Cuatro Cienegas, Coahuila.</title>
        <authorList>
            <person name="Olmedo-Alvarez G."/>
        </authorList>
    </citation>
    <scope>NUCLEOTIDE SEQUENCE [LARGE SCALE GENOMIC DNA]</scope>
    <source>
        <strain evidence="3 4">CH34_1T</strain>
    </source>
</reference>
<dbReference type="PANTHER" id="PTHR33745:SF3">
    <property type="entry name" value="RSBT CO-ANTAGONIST PROTEIN RSBRC"/>
    <property type="match status" value="1"/>
</dbReference>
<dbReference type="InterPro" id="IPR002645">
    <property type="entry name" value="STAS_dom"/>
</dbReference>
<keyword evidence="1" id="KW-0597">Phosphoprotein</keyword>
<dbReference type="InterPro" id="IPR036513">
    <property type="entry name" value="STAS_dom_sf"/>
</dbReference>
<dbReference type="Proteomes" id="UP000322267">
    <property type="component" value="Unassembled WGS sequence"/>
</dbReference>
<dbReference type="PANTHER" id="PTHR33745">
    <property type="entry name" value="RSBT ANTAGONIST PROTEIN RSBS-RELATED"/>
    <property type="match status" value="1"/>
</dbReference>
<evidence type="ECO:0000256" key="1">
    <source>
        <dbReference type="ARBA" id="ARBA00022553"/>
    </source>
</evidence>